<feature type="region of interest" description="Disordered" evidence="1">
    <location>
        <begin position="47"/>
        <end position="81"/>
    </location>
</feature>
<sequence length="114" mass="10369">MTITPMTPALPVAAATPPAGGDATAAGEPAPGSFAALVAGLLAGGTVPGDAVEPTVGDPDQVVDPAATEDAGTGEVTDPAAPTDGALAAAVAGAVPAWAPVAPAVPVAARAAGA</sequence>
<proteinExistence type="predicted"/>
<organism evidence="2 3">
    <name type="scientific">Nocardioides zeicaulis</name>
    <dbReference type="NCBI Taxonomy" id="1776857"/>
    <lineage>
        <taxon>Bacteria</taxon>
        <taxon>Bacillati</taxon>
        <taxon>Actinomycetota</taxon>
        <taxon>Actinomycetes</taxon>
        <taxon>Propionibacteriales</taxon>
        <taxon>Nocardioidaceae</taxon>
        <taxon>Nocardioides</taxon>
    </lineage>
</organism>
<evidence type="ECO:0000313" key="2">
    <source>
        <dbReference type="EMBL" id="MFC0223019.1"/>
    </source>
</evidence>
<dbReference type="EMBL" id="JBHLXH010000001">
    <property type="protein sequence ID" value="MFC0223019.1"/>
    <property type="molecule type" value="Genomic_DNA"/>
</dbReference>
<comment type="caution">
    <text evidence="2">The sequence shown here is derived from an EMBL/GenBank/DDBJ whole genome shotgun (WGS) entry which is preliminary data.</text>
</comment>
<keyword evidence="3" id="KW-1185">Reference proteome</keyword>
<evidence type="ECO:0000313" key="3">
    <source>
        <dbReference type="Proteomes" id="UP001589698"/>
    </source>
</evidence>
<dbReference type="RefSeq" id="WP_378518761.1">
    <property type="nucleotide sequence ID" value="NZ_JBHLXH010000001.1"/>
</dbReference>
<accession>A0ABV6E2G6</accession>
<dbReference type="Proteomes" id="UP001589698">
    <property type="component" value="Unassembled WGS sequence"/>
</dbReference>
<gene>
    <name evidence="2" type="ORF">ACFFJG_11035</name>
</gene>
<protein>
    <recommendedName>
        <fullName evidence="4">Flagellar hook-length control protein FliK</fullName>
    </recommendedName>
</protein>
<reference evidence="2 3" key="1">
    <citation type="submission" date="2024-09" db="EMBL/GenBank/DDBJ databases">
        <authorList>
            <person name="Sun Q."/>
            <person name="Mori K."/>
        </authorList>
    </citation>
    <scope>NUCLEOTIDE SEQUENCE [LARGE SCALE GENOMIC DNA]</scope>
    <source>
        <strain evidence="2 3">CCM 8654</strain>
    </source>
</reference>
<evidence type="ECO:0008006" key="4">
    <source>
        <dbReference type="Google" id="ProtNLM"/>
    </source>
</evidence>
<feature type="non-terminal residue" evidence="2">
    <location>
        <position position="114"/>
    </location>
</feature>
<evidence type="ECO:0000256" key="1">
    <source>
        <dbReference type="SAM" id="MobiDB-lite"/>
    </source>
</evidence>
<feature type="region of interest" description="Disordered" evidence="1">
    <location>
        <begin position="1"/>
        <end position="27"/>
    </location>
</feature>
<name>A0ABV6E2G6_9ACTN</name>